<dbReference type="EMBL" id="LN854557">
    <property type="protein sequence ID" value="CRL46088.1"/>
    <property type="molecule type" value="Genomic_DNA"/>
</dbReference>
<evidence type="ECO:0000313" key="1">
    <source>
        <dbReference type="EMBL" id="CRL46088.1"/>
    </source>
</evidence>
<protein>
    <submittedName>
        <fullName evidence="1">Uncharacterized protein</fullName>
    </submittedName>
</protein>
<name>A0A193QLW4_SODGM</name>
<reference evidence="1 2" key="1">
    <citation type="submission" date="2015-05" db="EMBL/GenBank/DDBJ databases">
        <authorList>
            <person name="Goodhead I."/>
        </authorList>
    </citation>
    <scope>NUCLEOTIDE SEQUENCE [LARGE SCALE GENOMIC DNA]</scope>
    <source>
        <strain evidence="2">morsitans</strain>
    </source>
</reference>
<gene>
    <name evidence="1" type="ORF">SGGMMB4_04395</name>
</gene>
<proteinExistence type="predicted"/>
<dbReference type="Proteomes" id="UP000245838">
    <property type="component" value="Chromosome sggmmb4_Chromosome"/>
</dbReference>
<organism evidence="1 2">
    <name type="scientific">Sodalis glossinidius (strain morsitans)</name>
    <dbReference type="NCBI Taxonomy" id="343509"/>
    <lineage>
        <taxon>Bacteria</taxon>
        <taxon>Pseudomonadati</taxon>
        <taxon>Pseudomonadota</taxon>
        <taxon>Gammaproteobacteria</taxon>
        <taxon>Enterobacterales</taxon>
        <taxon>Bruguierivoracaceae</taxon>
        <taxon>Sodalis</taxon>
    </lineage>
</organism>
<dbReference type="AlphaFoldDB" id="A0A193QLW4"/>
<evidence type="ECO:0000313" key="2">
    <source>
        <dbReference type="Proteomes" id="UP000245838"/>
    </source>
</evidence>
<accession>A0A193QLW4</accession>
<sequence length="50" mass="5874">MNPKTRSQYKAFLQQVAHLNHLDAEDVVTRFTVDPSVRRWSQKSRTAVIF</sequence>